<dbReference type="PANTHER" id="PTHR46193:SF18">
    <property type="entry name" value="HEXITOL PHOSPHATASE B"/>
    <property type="match status" value="1"/>
</dbReference>
<keyword evidence="5" id="KW-0119">Carbohydrate metabolism</keyword>
<dbReference type="GeneID" id="98614969"/>
<dbReference type="SFLD" id="SFLDS00003">
    <property type="entry name" value="Haloacid_Dehalogenase"/>
    <property type="match status" value="1"/>
</dbReference>
<dbReference type="Proteomes" id="UP000001947">
    <property type="component" value="Chromosome"/>
</dbReference>
<gene>
    <name evidence="6" type="ordered locus">Sde_3349</name>
</gene>
<evidence type="ECO:0000256" key="1">
    <source>
        <dbReference type="ARBA" id="ARBA00001946"/>
    </source>
</evidence>
<reference evidence="6 7" key="1">
    <citation type="journal article" date="2008" name="PLoS Genet.">
        <title>Complete genome sequence of the complex carbohydrate-degrading marine bacterium, Saccharophagus degradans strain 2-40 T.</title>
        <authorList>
            <person name="Weiner R.M."/>
            <person name="Taylor L.E.II."/>
            <person name="Henrissat B."/>
            <person name="Hauser L."/>
            <person name="Land M."/>
            <person name="Coutinho P.M."/>
            <person name="Rancurel C."/>
            <person name="Saunders E.H."/>
            <person name="Longmire A.G."/>
            <person name="Zhang H."/>
            <person name="Bayer E.A."/>
            <person name="Gilbert H.J."/>
            <person name="Larimer F."/>
            <person name="Zhulin I.B."/>
            <person name="Ekborg N.A."/>
            <person name="Lamed R."/>
            <person name="Richardson P.M."/>
            <person name="Borovok I."/>
            <person name="Hutcheson S."/>
        </authorList>
    </citation>
    <scope>NUCLEOTIDE SEQUENCE [LARGE SCALE GENOMIC DNA]</scope>
    <source>
        <strain evidence="7">2-40 / ATCC 43961 / DSM 17024</strain>
    </source>
</reference>
<keyword evidence="6" id="KW-0378">Hydrolase</keyword>
<dbReference type="InterPro" id="IPR006439">
    <property type="entry name" value="HAD-SF_hydro_IA"/>
</dbReference>
<keyword evidence="3" id="KW-0479">Metal-binding</keyword>
<evidence type="ECO:0000256" key="3">
    <source>
        <dbReference type="ARBA" id="ARBA00022723"/>
    </source>
</evidence>
<evidence type="ECO:0000256" key="4">
    <source>
        <dbReference type="ARBA" id="ARBA00022842"/>
    </source>
</evidence>
<dbReference type="KEGG" id="sde:Sde_3349"/>
<dbReference type="EMBL" id="CP000282">
    <property type="protein sequence ID" value="ABD82604.1"/>
    <property type="molecule type" value="Genomic_DNA"/>
</dbReference>
<dbReference type="GO" id="GO:0046872">
    <property type="term" value="F:metal ion binding"/>
    <property type="evidence" value="ECO:0007669"/>
    <property type="project" value="UniProtKB-KW"/>
</dbReference>
<comment type="cofactor">
    <cofactor evidence="1">
        <name>Mg(2+)</name>
        <dbReference type="ChEBI" id="CHEBI:18420"/>
    </cofactor>
</comment>
<comment type="similarity">
    <text evidence="2">Belongs to the HAD-like hydrolase superfamily. CbbY/CbbZ/Gph/YieH family.</text>
</comment>
<dbReference type="HOGENOM" id="CLU_045011_13_1_6"/>
<dbReference type="OrthoDB" id="9782449at2"/>
<dbReference type="RefSeq" id="WP_011469820.1">
    <property type="nucleotide sequence ID" value="NC_007912.1"/>
</dbReference>
<sequence>MIKGIIFDHDGTLVKSEHEHYKIWRSIVQEYGHDLSEEVYIASYSGVPTVQNAELLINSFGLPLTVEALCERKKQDMAAFLATGSFETMPYAKEILARCQALGLKQAIASGAKRAEIDHSRAAHNYDAYCEAFVTYEDVAQSKPAPDAYILAARLLGLEINECIAVEDSFSGVTSAKAANMYCIAIPNAYSAKQDLSAADIQLPSLEAACEHIETLVTKSA</sequence>
<dbReference type="SFLD" id="SFLDG01129">
    <property type="entry name" value="C1.5:_HAD__Beta-PGM__Phosphata"/>
    <property type="match status" value="1"/>
</dbReference>
<dbReference type="InterPro" id="IPR023214">
    <property type="entry name" value="HAD_sf"/>
</dbReference>
<name>Q21FC5_SACD2</name>
<dbReference type="Gene3D" id="1.10.150.240">
    <property type="entry name" value="Putative phosphatase, domain 2"/>
    <property type="match status" value="1"/>
</dbReference>
<dbReference type="GO" id="GO:0016787">
    <property type="term" value="F:hydrolase activity"/>
    <property type="evidence" value="ECO:0007669"/>
    <property type="project" value="UniProtKB-KW"/>
</dbReference>
<protein>
    <submittedName>
        <fullName evidence="6">HAD-superfamily hydrolase subfamily IA, variant 3</fullName>
    </submittedName>
</protein>
<dbReference type="SUPFAM" id="SSF56784">
    <property type="entry name" value="HAD-like"/>
    <property type="match status" value="1"/>
</dbReference>
<evidence type="ECO:0000313" key="6">
    <source>
        <dbReference type="EMBL" id="ABD82604.1"/>
    </source>
</evidence>
<keyword evidence="4" id="KW-0460">Magnesium</keyword>
<dbReference type="InterPro" id="IPR023198">
    <property type="entry name" value="PGP-like_dom2"/>
</dbReference>
<proteinExistence type="inferred from homology"/>
<dbReference type="NCBIfam" id="TIGR01509">
    <property type="entry name" value="HAD-SF-IA-v3"/>
    <property type="match status" value="1"/>
</dbReference>
<dbReference type="PRINTS" id="PR00413">
    <property type="entry name" value="HADHALOGNASE"/>
</dbReference>
<dbReference type="Gene3D" id="3.40.50.1000">
    <property type="entry name" value="HAD superfamily/HAD-like"/>
    <property type="match status" value="1"/>
</dbReference>
<dbReference type="InterPro" id="IPR036412">
    <property type="entry name" value="HAD-like_sf"/>
</dbReference>
<dbReference type="STRING" id="203122.Sde_3349"/>
<dbReference type="InterPro" id="IPR051600">
    <property type="entry name" value="Beta-PGM-like"/>
</dbReference>
<dbReference type="eggNOG" id="COG0637">
    <property type="taxonomic scope" value="Bacteria"/>
</dbReference>
<organism evidence="6 7">
    <name type="scientific">Saccharophagus degradans (strain 2-40 / ATCC 43961 / DSM 17024)</name>
    <dbReference type="NCBI Taxonomy" id="203122"/>
    <lineage>
        <taxon>Bacteria</taxon>
        <taxon>Pseudomonadati</taxon>
        <taxon>Pseudomonadota</taxon>
        <taxon>Gammaproteobacteria</taxon>
        <taxon>Cellvibrionales</taxon>
        <taxon>Cellvibrionaceae</taxon>
        <taxon>Saccharophagus</taxon>
    </lineage>
</organism>
<dbReference type="PANTHER" id="PTHR46193">
    <property type="entry name" value="6-PHOSPHOGLUCONATE PHOSPHATASE"/>
    <property type="match status" value="1"/>
</dbReference>
<evidence type="ECO:0000256" key="5">
    <source>
        <dbReference type="ARBA" id="ARBA00023277"/>
    </source>
</evidence>
<dbReference type="AlphaFoldDB" id="Q21FC5"/>
<accession>Q21FC5</accession>
<evidence type="ECO:0000313" key="7">
    <source>
        <dbReference type="Proteomes" id="UP000001947"/>
    </source>
</evidence>
<keyword evidence="7" id="KW-1185">Reference proteome</keyword>
<dbReference type="Pfam" id="PF00702">
    <property type="entry name" value="Hydrolase"/>
    <property type="match status" value="1"/>
</dbReference>
<evidence type="ECO:0000256" key="2">
    <source>
        <dbReference type="ARBA" id="ARBA00006171"/>
    </source>
</evidence>